<dbReference type="CDD" id="cd02509">
    <property type="entry name" value="GDP-M1P_Guanylyltransferase"/>
    <property type="match status" value="1"/>
</dbReference>
<keyword evidence="4" id="KW-1185">Reference proteome</keyword>
<name>A0ABQ4DLZ9_9CELL</name>
<dbReference type="InterPro" id="IPR029044">
    <property type="entry name" value="Nucleotide-diphossugar_trans"/>
</dbReference>
<dbReference type="Gene3D" id="3.90.550.10">
    <property type="entry name" value="Spore Coat Polysaccharide Biosynthesis Protein SpsA, Chain A"/>
    <property type="match status" value="1"/>
</dbReference>
<dbReference type="RefSeq" id="WP_203674034.1">
    <property type="nucleotide sequence ID" value="NZ_BONP01000011.1"/>
</dbReference>
<dbReference type="PANTHER" id="PTHR46390:SF1">
    <property type="entry name" value="MANNOSE-1-PHOSPHATE GUANYLYLTRANSFERASE"/>
    <property type="match status" value="1"/>
</dbReference>
<dbReference type="InterPro" id="IPR054566">
    <property type="entry name" value="ManC/GMP-like_b-helix"/>
</dbReference>
<comment type="caution">
    <text evidence="3">The sequence shown here is derived from an EMBL/GenBank/DDBJ whole genome shotgun (WGS) entry which is preliminary data.</text>
</comment>
<protein>
    <submittedName>
        <fullName evidence="3">Mannose-1-phosphate guanyltransferase</fullName>
    </submittedName>
</protein>
<evidence type="ECO:0000313" key="4">
    <source>
        <dbReference type="Proteomes" id="UP000614741"/>
    </source>
</evidence>
<dbReference type="InterPro" id="IPR049577">
    <property type="entry name" value="GMPP_N"/>
</dbReference>
<evidence type="ECO:0000259" key="2">
    <source>
        <dbReference type="Pfam" id="PF22640"/>
    </source>
</evidence>
<dbReference type="InterPro" id="IPR005835">
    <property type="entry name" value="NTP_transferase_dom"/>
</dbReference>
<feature type="domain" description="MannoseP isomerase/GMP-like beta-helix" evidence="2">
    <location>
        <begin position="311"/>
        <end position="360"/>
    </location>
</feature>
<dbReference type="SUPFAM" id="SSF53448">
    <property type="entry name" value="Nucleotide-diphospho-sugar transferases"/>
    <property type="match status" value="1"/>
</dbReference>
<evidence type="ECO:0000259" key="1">
    <source>
        <dbReference type="Pfam" id="PF00483"/>
    </source>
</evidence>
<proteinExistence type="predicted"/>
<dbReference type="Pfam" id="PF22640">
    <property type="entry name" value="ManC_GMP_beta-helix"/>
    <property type="match status" value="1"/>
</dbReference>
<dbReference type="PANTHER" id="PTHR46390">
    <property type="entry name" value="MANNOSE-1-PHOSPHATE GUANYLYLTRANSFERASE"/>
    <property type="match status" value="1"/>
</dbReference>
<dbReference type="Pfam" id="PF00483">
    <property type="entry name" value="NTP_transferase"/>
    <property type="match status" value="1"/>
</dbReference>
<gene>
    <name evidence="3" type="ORF">Cph01nite_21320</name>
</gene>
<dbReference type="InterPro" id="IPR051161">
    <property type="entry name" value="Mannose-6P_isomerase_type2"/>
</dbReference>
<dbReference type="Proteomes" id="UP000614741">
    <property type="component" value="Unassembled WGS sequence"/>
</dbReference>
<organism evidence="3 4">
    <name type="scientific">Cellulomonas phragmiteti</name>
    <dbReference type="NCBI Taxonomy" id="478780"/>
    <lineage>
        <taxon>Bacteria</taxon>
        <taxon>Bacillati</taxon>
        <taxon>Actinomycetota</taxon>
        <taxon>Actinomycetes</taxon>
        <taxon>Micrococcales</taxon>
        <taxon>Cellulomonadaceae</taxon>
        <taxon>Cellulomonas</taxon>
    </lineage>
</organism>
<feature type="domain" description="Nucleotidyl transferase" evidence="1">
    <location>
        <begin position="11"/>
        <end position="290"/>
    </location>
</feature>
<dbReference type="EMBL" id="BONP01000011">
    <property type="protein sequence ID" value="GIG40370.1"/>
    <property type="molecule type" value="Genomic_DNA"/>
</dbReference>
<accession>A0ABQ4DLZ9</accession>
<evidence type="ECO:0000313" key="3">
    <source>
        <dbReference type="EMBL" id="GIG40370.1"/>
    </source>
</evidence>
<sequence length="371" mass="37910">MPDAPIADFHAVVPAGGAGTRLWPLSRAGHPKFLLDLTGSGRTLLQGTVDRLLPLTGPGRVLVVTGARHAEAVAQQLPALGPEHVLAEPSPRDSMAAIGLAAAVLAQRHGPDVVLGSFAADHVITGLPEFGETIREAVAAARTGEVVTIGIRATEPSTAFGYVRGGAPLGAPGAPHARRAVGFTEKPDAATAAAYLATGEYSWNAGMFVVRAGVLLDHLAAQLPTLHDGLRRIAAAWDTPERDARLADTWPGLTRIAIDHAIAEPVAAAGGVAVVPGTFGWDDIGDFASLGTLLEGTGGGSATLGDADLVLRVDADGAVVVTGGRTVSVVGLPDAVVVDTADALLVTTRAHAQQVKQAVDGWRGRGRDDLL</sequence>
<reference evidence="3 4" key="1">
    <citation type="submission" date="2021-01" db="EMBL/GenBank/DDBJ databases">
        <title>Whole genome shotgun sequence of Cellulomonas phragmiteti NBRC 110785.</title>
        <authorList>
            <person name="Komaki H."/>
            <person name="Tamura T."/>
        </authorList>
    </citation>
    <scope>NUCLEOTIDE SEQUENCE [LARGE SCALE GENOMIC DNA]</scope>
    <source>
        <strain evidence="3 4">NBRC 110785</strain>
    </source>
</reference>
<dbReference type="SUPFAM" id="SSF159283">
    <property type="entry name" value="Guanosine diphospho-D-mannose pyrophosphorylase/mannose-6-phosphate isomerase linker domain"/>
    <property type="match status" value="1"/>
</dbReference>